<reference evidence="1 2" key="1">
    <citation type="journal article" date="2015" name="Genome Announc.">
        <title>Expanding the biotechnology potential of lactobacilli through comparative genomics of 213 strains and associated genera.</title>
        <authorList>
            <person name="Sun Z."/>
            <person name="Harris H.M."/>
            <person name="McCann A."/>
            <person name="Guo C."/>
            <person name="Argimon S."/>
            <person name="Zhang W."/>
            <person name="Yang X."/>
            <person name="Jeffery I.B."/>
            <person name="Cooney J.C."/>
            <person name="Kagawa T.F."/>
            <person name="Liu W."/>
            <person name="Song Y."/>
            <person name="Salvetti E."/>
            <person name="Wrobel A."/>
            <person name="Rasinkangas P."/>
            <person name="Parkhill J."/>
            <person name="Rea M.C."/>
            <person name="O'Sullivan O."/>
            <person name="Ritari J."/>
            <person name="Douillard F.P."/>
            <person name="Paul Ross R."/>
            <person name="Yang R."/>
            <person name="Briner A.E."/>
            <person name="Felis G.E."/>
            <person name="de Vos W.M."/>
            <person name="Barrangou R."/>
            <person name="Klaenhammer T.R."/>
            <person name="Caufield P.W."/>
            <person name="Cui Y."/>
            <person name="Zhang H."/>
            <person name="O'Toole P.W."/>
        </authorList>
    </citation>
    <scope>NUCLEOTIDE SEQUENCE [LARGE SCALE GENOMIC DNA]</scope>
    <source>
        <strain evidence="1 2">DSM 5007</strain>
    </source>
</reference>
<name>A0A0R1VTZ2_9LACO</name>
<dbReference type="PATRIC" id="fig|1423807.3.peg.2277"/>
<comment type="caution">
    <text evidence="1">The sequence shown here is derived from an EMBL/GenBank/DDBJ whole genome shotgun (WGS) entry which is preliminary data.</text>
</comment>
<evidence type="ECO:0000313" key="2">
    <source>
        <dbReference type="Proteomes" id="UP000051820"/>
    </source>
</evidence>
<organism evidence="1 2">
    <name type="scientific">Paucilactobacillus suebicus DSM 5007 = KCTC 3549</name>
    <dbReference type="NCBI Taxonomy" id="1423807"/>
    <lineage>
        <taxon>Bacteria</taxon>
        <taxon>Bacillati</taxon>
        <taxon>Bacillota</taxon>
        <taxon>Bacilli</taxon>
        <taxon>Lactobacillales</taxon>
        <taxon>Lactobacillaceae</taxon>
        <taxon>Paucilactobacillus</taxon>
    </lineage>
</organism>
<dbReference type="EMBL" id="AZGF01000062">
    <property type="protein sequence ID" value="KRM08909.1"/>
    <property type="molecule type" value="Genomic_DNA"/>
</dbReference>
<dbReference type="RefSeq" id="WP_010623345.1">
    <property type="nucleotide sequence ID" value="NZ_AZGF01000062.1"/>
</dbReference>
<protein>
    <submittedName>
        <fullName evidence="1">Uncharacterized protein</fullName>
    </submittedName>
</protein>
<evidence type="ECO:0000313" key="1">
    <source>
        <dbReference type="EMBL" id="KRM08909.1"/>
    </source>
</evidence>
<gene>
    <name evidence="1" type="ORF">FD16_GL002216</name>
</gene>
<dbReference type="Proteomes" id="UP000051820">
    <property type="component" value="Unassembled WGS sequence"/>
</dbReference>
<dbReference type="OrthoDB" id="9975920at2"/>
<dbReference type="AlphaFoldDB" id="A0A0R1VTZ2"/>
<proteinExistence type="predicted"/>
<keyword evidence="2" id="KW-1185">Reference proteome</keyword>
<accession>A0A0R1VTZ2</accession>
<sequence length="140" mass="14763">MAIDISKSSWGSDLNDFIEANSISDTGWVTDGITMENGWATDTTGDPIEFRILTFGNSKLMFISGWIYVTQAVAANASVSVAQFPAQAKIGTTAFGTANTKSALGQFGITSDGVLNYTLHGSGTLAANDGIWLSVMILDQ</sequence>